<dbReference type="InterPro" id="IPR001584">
    <property type="entry name" value="Integrase_cat-core"/>
</dbReference>
<dbReference type="NCBIfam" id="NF033516">
    <property type="entry name" value="transpos_IS3"/>
    <property type="match status" value="1"/>
</dbReference>
<dbReference type="PANTHER" id="PTHR46889:SF5">
    <property type="entry name" value="INTEGRASE PROTEIN"/>
    <property type="match status" value="1"/>
</dbReference>
<dbReference type="Gene3D" id="3.30.420.10">
    <property type="entry name" value="Ribonuclease H-like superfamily/Ribonuclease H"/>
    <property type="match status" value="1"/>
</dbReference>
<dbReference type="GO" id="GO:0015074">
    <property type="term" value="P:DNA integration"/>
    <property type="evidence" value="ECO:0007669"/>
    <property type="project" value="InterPro"/>
</dbReference>
<reference evidence="3" key="1">
    <citation type="submission" date="2017-09" db="EMBL/GenBank/DDBJ databases">
        <title>Depth-based differentiation of microbial function through sediment-hosted aquifers and enrichment of novel symbionts in the deep terrestrial subsurface.</title>
        <authorList>
            <person name="Probst A.J."/>
            <person name="Ladd B."/>
            <person name="Jarett J.K."/>
            <person name="Geller-Mcgrath D.E."/>
            <person name="Sieber C.M.K."/>
            <person name="Emerson J.B."/>
            <person name="Anantharaman K."/>
            <person name="Thomas B.C."/>
            <person name="Malmstrom R."/>
            <person name="Stieglmeier M."/>
            <person name="Klingl A."/>
            <person name="Woyke T."/>
            <person name="Ryan C.M."/>
            <person name="Banfield J.F."/>
        </authorList>
    </citation>
    <scope>NUCLEOTIDE SEQUENCE [LARGE SCALE GENOMIC DNA]</scope>
</reference>
<sequence length="295" mass="34703">MANIIKLKPIVTQKRITISQLAKQMNISRGMLYYQHKQPLIDNEIKILIESVLSTKGKESYGHKRIALDLKFNKKRILRIMRKFNIKPYRRRKQSPLKKADIGKPPSQYKNLIQNFCPIIPNFVWASDFTYISYQYRFIYLSTIMDIFSREIIGFNISRLHNTDLICSTIYDALKYTTHKTPAFLHSDQGSEYDSKRHTELANMLGIQISMSRKASPWENGFQESFYSQFKLDLGDPNRFKQLGELVEEIEHIIYRHNNVKTHSVLKTNPVNFRKLWEQRVSSFNGENLFNELGA</sequence>
<dbReference type="InterPro" id="IPR012337">
    <property type="entry name" value="RNaseH-like_sf"/>
</dbReference>
<dbReference type="AlphaFoldDB" id="A0A2M8EKS6"/>
<evidence type="ECO:0000259" key="1">
    <source>
        <dbReference type="PROSITE" id="PS50994"/>
    </source>
</evidence>
<dbReference type="Pfam" id="PF00665">
    <property type="entry name" value="rve"/>
    <property type="match status" value="1"/>
</dbReference>
<evidence type="ECO:0000313" key="2">
    <source>
        <dbReference type="EMBL" id="PJC23297.1"/>
    </source>
</evidence>
<organism evidence="2 3">
    <name type="scientific">candidate division WWE3 bacterium CG_4_9_14_0_2_um_filter_35_11</name>
    <dbReference type="NCBI Taxonomy" id="1975077"/>
    <lineage>
        <taxon>Bacteria</taxon>
        <taxon>Katanobacteria</taxon>
    </lineage>
</organism>
<dbReference type="InterPro" id="IPR048020">
    <property type="entry name" value="Transpos_IS3"/>
</dbReference>
<dbReference type="PANTHER" id="PTHR46889">
    <property type="entry name" value="TRANSPOSASE INSF FOR INSERTION SEQUENCE IS3B-RELATED"/>
    <property type="match status" value="1"/>
</dbReference>
<dbReference type="GO" id="GO:0003676">
    <property type="term" value="F:nucleic acid binding"/>
    <property type="evidence" value="ECO:0007669"/>
    <property type="project" value="InterPro"/>
</dbReference>
<dbReference type="EMBL" id="PFSJ01000031">
    <property type="protein sequence ID" value="PJC23297.1"/>
    <property type="molecule type" value="Genomic_DNA"/>
</dbReference>
<protein>
    <recommendedName>
        <fullName evidence="1">Integrase catalytic domain-containing protein</fullName>
    </recommendedName>
</protein>
<dbReference type="SUPFAM" id="SSF53098">
    <property type="entry name" value="Ribonuclease H-like"/>
    <property type="match status" value="1"/>
</dbReference>
<comment type="caution">
    <text evidence="2">The sequence shown here is derived from an EMBL/GenBank/DDBJ whole genome shotgun (WGS) entry which is preliminary data.</text>
</comment>
<gene>
    <name evidence="2" type="ORF">CO058_04295</name>
</gene>
<proteinExistence type="predicted"/>
<evidence type="ECO:0000313" key="3">
    <source>
        <dbReference type="Proteomes" id="UP000229756"/>
    </source>
</evidence>
<feature type="domain" description="Integrase catalytic" evidence="1">
    <location>
        <begin position="117"/>
        <end position="278"/>
    </location>
</feature>
<name>A0A2M8EKS6_UNCKA</name>
<dbReference type="Proteomes" id="UP000229756">
    <property type="component" value="Unassembled WGS sequence"/>
</dbReference>
<dbReference type="InterPro" id="IPR036397">
    <property type="entry name" value="RNaseH_sf"/>
</dbReference>
<dbReference type="PROSITE" id="PS50994">
    <property type="entry name" value="INTEGRASE"/>
    <property type="match status" value="1"/>
</dbReference>
<accession>A0A2M8EKS6</accession>
<dbReference type="InterPro" id="IPR050900">
    <property type="entry name" value="Transposase_IS3/IS150/IS904"/>
</dbReference>